<evidence type="ECO:0000256" key="3">
    <source>
        <dbReference type="ARBA" id="ARBA00022801"/>
    </source>
</evidence>
<dbReference type="PROSITE" id="PS50600">
    <property type="entry name" value="ULP_PROTEASE"/>
    <property type="match status" value="1"/>
</dbReference>
<evidence type="ECO:0000256" key="2">
    <source>
        <dbReference type="ARBA" id="ARBA00022670"/>
    </source>
</evidence>
<feature type="region of interest" description="Disordered" evidence="4">
    <location>
        <begin position="233"/>
        <end position="280"/>
    </location>
</feature>
<dbReference type="SUPFAM" id="SSF54001">
    <property type="entry name" value="Cysteine proteinases"/>
    <property type="match status" value="1"/>
</dbReference>
<feature type="compositionally biased region" description="Basic residues" evidence="4">
    <location>
        <begin position="845"/>
        <end position="855"/>
    </location>
</feature>
<name>A0AAV7YUR4_9EUKA</name>
<accession>A0AAV7YUR4</accession>
<evidence type="ECO:0000256" key="1">
    <source>
        <dbReference type="ARBA" id="ARBA00005234"/>
    </source>
</evidence>
<dbReference type="PANTHER" id="PTHR47764">
    <property type="entry name" value="UBIQUITIN-LIKE-SPECIFIC PROTEASE 2B-RELATED"/>
    <property type="match status" value="1"/>
</dbReference>
<gene>
    <name evidence="6" type="ORF">M0812_22459</name>
</gene>
<feature type="compositionally biased region" description="Basic and acidic residues" evidence="4">
    <location>
        <begin position="244"/>
        <end position="280"/>
    </location>
</feature>
<feature type="domain" description="Ubiquitin-like protease family profile" evidence="5">
    <location>
        <begin position="707"/>
        <end position="941"/>
    </location>
</feature>
<evidence type="ECO:0000259" key="5">
    <source>
        <dbReference type="PROSITE" id="PS50600"/>
    </source>
</evidence>
<dbReference type="GO" id="GO:0008234">
    <property type="term" value="F:cysteine-type peptidase activity"/>
    <property type="evidence" value="ECO:0007669"/>
    <property type="project" value="InterPro"/>
</dbReference>
<protein>
    <submittedName>
        <fullName evidence="6">Ubiquitin-like protease</fullName>
    </submittedName>
</protein>
<keyword evidence="2 6" id="KW-0645">Protease</keyword>
<evidence type="ECO:0000313" key="6">
    <source>
        <dbReference type="EMBL" id="KAJ3433498.1"/>
    </source>
</evidence>
<dbReference type="Pfam" id="PF02902">
    <property type="entry name" value="Peptidase_C48"/>
    <property type="match status" value="2"/>
</dbReference>
<dbReference type="PANTHER" id="PTHR47764:SF2">
    <property type="entry name" value="UBIQUITIN-LIKE PROTEASE FAMILY PROFILE DOMAIN-CONTAINING PROTEIN"/>
    <property type="match status" value="1"/>
</dbReference>
<comment type="similarity">
    <text evidence="1">Belongs to the peptidase C48 family.</text>
</comment>
<feature type="compositionally biased region" description="Polar residues" evidence="4">
    <location>
        <begin position="871"/>
        <end position="882"/>
    </location>
</feature>
<feature type="compositionally biased region" description="Acidic residues" evidence="4">
    <location>
        <begin position="891"/>
        <end position="901"/>
    </location>
</feature>
<dbReference type="EMBL" id="JANTQA010000047">
    <property type="protein sequence ID" value="KAJ3433498.1"/>
    <property type="molecule type" value="Genomic_DNA"/>
</dbReference>
<feature type="region of interest" description="Disordered" evidence="4">
    <location>
        <begin position="458"/>
        <end position="486"/>
    </location>
</feature>
<feature type="compositionally biased region" description="Basic and acidic residues" evidence="4">
    <location>
        <begin position="561"/>
        <end position="646"/>
    </location>
</feature>
<feature type="compositionally biased region" description="Basic and acidic residues" evidence="4">
    <location>
        <begin position="525"/>
        <end position="547"/>
    </location>
</feature>
<feature type="compositionally biased region" description="Acidic residues" evidence="4">
    <location>
        <begin position="548"/>
        <end position="560"/>
    </location>
</feature>
<feature type="region of interest" description="Disordered" evidence="4">
    <location>
        <begin position="845"/>
        <end position="901"/>
    </location>
</feature>
<keyword evidence="3" id="KW-0378">Hydrolase</keyword>
<feature type="region of interest" description="Disordered" evidence="4">
    <location>
        <begin position="1"/>
        <end position="25"/>
    </location>
</feature>
<proteinExistence type="inferred from homology"/>
<evidence type="ECO:0000313" key="7">
    <source>
        <dbReference type="Proteomes" id="UP001146793"/>
    </source>
</evidence>
<feature type="compositionally biased region" description="Polar residues" evidence="4">
    <location>
        <begin position="15"/>
        <end position="25"/>
    </location>
</feature>
<feature type="compositionally biased region" description="Polar residues" evidence="4">
    <location>
        <begin position="233"/>
        <end position="242"/>
    </location>
</feature>
<reference evidence="6" key="1">
    <citation type="submission" date="2022-08" db="EMBL/GenBank/DDBJ databases">
        <title>Novel sulphate-reducing endosymbionts in the free-living metamonad Anaeramoeba.</title>
        <authorList>
            <person name="Jerlstrom-Hultqvist J."/>
            <person name="Cepicka I."/>
            <person name="Gallot-Lavallee L."/>
            <person name="Salas-Leiva D."/>
            <person name="Curtis B.A."/>
            <person name="Zahonova K."/>
            <person name="Pipaliya S."/>
            <person name="Dacks J."/>
            <person name="Roger A.J."/>
        </authorList>
    </citation>
    <scope>NUCLEOTIDE SEQUENCE</scope>
    <source>
        <strain evidence="6">Busselton2</strain>
    </source>
</reference>
<evidence type="ECO:0000256" key="4">
    <source>
        <dbReference type="SAM" id="MobiDB-lite"/>
    </source>
</evidence>
<feature type="compositionally biased region" description="Polar residues" evidence="4">
    <location>
        <begin position="463"/>
        <end position="477"/>
    </location>
</feature>
<dbReference type="Gene3D" id="3.40.395.10">
    <property type="entry name" value="Adenoviral Proteinase, Chain A"/>
    <property type="match status" value="1"/>
</dbReference>
<feature type="region of interest" description="Disordered" evidence="4">
    <location>
        <begin position="525"/>
        <end position="652"/>
    </location>
</feature>
<dbReference type="InterPro" id="IPR003653">
    <property type="entry name" value="Peptidase_C48_C"/>
</dbReference>
<sequence>MFNFGLSNKKKRLKNTTTEQASNSPINISCEEEDGVKEISNKQDEYNLLSQRKRSNRSFPKTTHKKKKLNNFKKIKMIDYYEISDNENQILGNLEQKEIEVISEKLIQPDVIKLQSLILYLDQINKNSKTKFYSNALLSPSAINISILDPMKRNYEIKCENILDLKISNEKKPIFEINTNYQKSPFKFYLILTNKNNFSFIQQYIKNFYKTKSFLNQKDHIWNNNFQTINSNYNNKSDSAAQGNEKEKENVKEKKNVKEKEKEKEKEKKMVKEKEKEKEKDKEKEIYIEDEIFNKKQKKEIDPEIEIINEDENDFNVKKALNNENAKFISSSKQPILILSNSNNNLVPNNSINLKIKQKETLNKNGQEKDQETEIEIISEKKSGIEKNKILDEKVDMEMKKKEERERLIGRDNREIQIINQNKILKERDPIENEIEFLFQKEHEEKVKGNGVHKIQNEVKEGPNNQQILNQKEQTISTKEKTPNFREIETIAETETGNMNKNEPENNQEIEIEIISEKKSAIEKNKILDKKVEVEEKEKKSVKLKEIAEEEEEETEEDTCENQKEKEEEKEKEKVKRKERGAERVERKEEKKEEEREKGEEEEKEKENKKIKEMEKEKEKEMEKEKEKEKEKERETGMGNKKEINKENTNNGFLNHVDSRGIIITQIKQPNQENIFEINKDFEALWKQDLKICYPISKTLRKEFGSVTIEYQDYLSLNENSFLSDSIINFYLKYLYFEIIPENERERFQLFNSFFQTKLKEIVYNPQERNRWTKKINLMQKDFWVIPINSNCHWFLVVICYPLKTQFTTVLVFDSLFKSEKKDLIHLLTQFLMFQRFSIKRRKRRERGKERKKNKQTVQESIDSEDEVQSEIINGTLEHQNVNDNNHSSNEDDNDDKNEDKDDIDITNYEELLFIPIYCKTPQQTNGSDCGIFLLEIAQRFCTNIPQKKVFREKDFNATTTKWFQPINPSQNRLKIKSILIDLLSKYTLL</sequence>
<dbReference type="InterPro" id="IPR038765">
    <property type="entry name" value="Papain-like_cys_pep_sf"/>
</dbReference>
<dbReference type="GO" id="GO:0006508">
    <property type="term" value="P:proteolysis"/>
    <property type="evidence" value="ECO:0007669"/>
    <property type="project" value="UniProtKB-KW"/>
</dbReference>
<dbReference type="Proteomes" id="UP001146793">
    <property type="component" value="Unassembled WGS sequence"/>
</dbReference>
<dbReference type="AlphaFoldDB" id="A0AAV7YUR4"/>
<comment type="caution">
    <text evidence="6">The sequence shown here is derived from an EMBL/GenBank/DDBJ whole genome shotgun (WGS) entry which is preliminary data.</text>
</comment>
<organism evidence="6 7">
    <name type="scientific">Anaeramoeba flamelloides</name>
    <dbReference type="NCBI Taxonomy" id="1746091"/>
    <lineage>
        <taxon>Eukaryota</taxon>
        <taxon>Metamonada</taxon>
        <taxon>Anaeramoebidae</taxon>
        <taxon>Anaeramoeba</taxon>
    </lineage>
</organism>